<dbReference type="SUPFAM" id="SSF53850">
    <property type="entry name" value="Periplasmic binding protein-like II"/>
    <property type="match status" value="1"/>
</dbReference>
<dbReference type="Gene3D" id="1.10.10.10">
    <property type="entry name" value="Winged helix-like DNA-binding domain superfamily/Winged helix DNA-binding domain"/>
    <property type="match status" value="1"/>
</dbReference>
<protein>
    <submittedName>
        <fullName evidence="6">LysR family transcriptional regulator</fullName>
    </submittedName>
</protein>
<dbReference type="FunFam" id="1.10.10.10:FF:000001">
    <property type="entry name" value="LysR family transcriptional regulator"/>
    <property type="match status" value="1"/>
</dbReference>
<dbReference type="PRINTS" id="PR00039">
    <property type="entry name" value="HTHLYSR"/>
</dbReference>
<evidence type="ECO:0000256" key="1">
    <source>
        <dbReference type="ARBA" id="ARBA00009437"/>
    </source>
</evidence>
<sequence length="313" mass="33857">MTDELRRMRYFVTVAEELHFGRAAERLHMAQPPLSQAVRGLEESVGARLLERTTRRVALTAAGEAYLRHARDVLARVERARQDARRIEAGLEGRLVVGCVGSATYSLLPRFARALRAELTSVDLAVRGEMLTADQVAALRDGTIDLGLMRPPADRTGVVVTRLRSDRLVLAVPDGHPLARRRRAFVRDLAGVTLLTHPGGGRSAMFDVAQRALSEARVTPGAVQEVAETSTLVMFVAAGLGLAVLPEPARALALEGVVWLPLHGVPPVELVAVRRDRVEPHVARAVRSLASAAAAGTGAMPSRHDAVARKEYR</sequence>
<keyword evidence="3" id="KW-0238">DNA-binding</keyword>
<comment type="caution">
    <text evidence="6">The sequence shown here is derived from an EMBL/GenBank/DDBJ whole genome shotgun (WGS) entry which is preliminary data.</text>
</comment>
<dbReference type="RefSeq" id="WP_164338709.1">
    <property type="nucleotide sequence ID" value="NZ_JAAGMD010000742.1"/>
</dbReference>
<name>A0A6G3R1V5_9ACTN</name>
<accession>A0A6G3R1V5</accession>
<evidence type="ECO:0000256" key="2">
    <source>
        <dbReference type="ARBA" id="ARBA00023015"/>
    </source>
</evidence>
<proteinExistence type="inferred from homology"/>
<comment type="similarity">
    <text evidence="1">Belongs to the LysR transcriptional regulatory family.</text>
</comment>
<dbReference type="GO" id="GO:0032993">
    <property type="term" value="C:protein-DNA complex"/>
    <property type="evidence" value="ECO:0007669"/>
    <property type="project" value="TreeGrafter"/>
</dbReference>
<evidence type="ECO:0000256" key="4">
    <source>
        <dbReference type="ARBA" id="ARBA00023163"/>
    </source>
</evidence>
<feature type="domain" description="HTH lysR-type" evidence="5">
    <location>
        <begin position="3"/>
        <end position="60"/>
    </location>
</feature>
<dbReference type="InterPro" id="IPR005119">
    <property type="entry name" value="LysR_subst-bd"/>
</dbReference>
<dbReference type="GO" id="GO:0003700">
    <property type="term" value="F:DNA-binding transcription factor activity"/>
    <property type="evidence" value="ECO:0007669"/>
    <property type="project" value="InterPro"/>
</dbReference>
<gene>
    <name evidence="6" type="ORF">G3I53_26895</name>
</gene>
<dbReference type="Gene3D" id="3.40.190.10">
    <property type="entry name" value="Periplasmic binding protein-like II"/>
    <property type="match status" value="2"/>
</dbReference>
<keyword evidence="4" id="KW-0804">Transcription</keyword>
<evidence type="ECO:0000256" key="3">
    <source>
        <dbReference type="ARBA" id="ARBA00023125"/>
    </source>
</evidence>
<dbReference type="InterPro" id="IPR000847">
    <property type="entry name" value="LysR_HTH_N"/>
</dbReference>
<evidence type="ECO:0000259" key="5">
    <source>
        <dbReference type="PROSITE" id="PS50931"/>
    </source>
</evidence>
<dbReference type="EMBL" id="JAAGMD010000742">
    <property type="protein sequence ID" value="NEA89572.1"/>
    <property type="molecule type" value="Genomic_DNA"/>
</dbReference>
<dbReference type="SUPFAM" id="SSF46785">
    <property type="entry name" value="Winged helix' DNA-binding domain"/>
    <property type="match status" value="1"/>
</dbReference>
<dbReference type="PROSITE" id="PS50931">
    <property type="entry name" value="HTH_LYSR"/>
    <property type="match status" value="1"/>
</dbReference>
<organism evidence="6">
    <name type="scientific">Streptomyces sp. SID14436</name>
    <dbReference type="NCBI Taxonomy" id="2706070"/>
    <lineage>
        <taxon>Bacteria</taxon>
        <taxon>Bacillati</taxon>
        <taxon>Actinomycetota</taxon>
        <taxon>Actinomycetes</taxon>
        <taxon>Kitasatosporales</taxon>
        <taxon>Streptomycetaceae</taxon>
        <taxon>Streptomyces</taxon>
    </lineage>
</organism>
<dbReference type="InterPro" id="IPR036390">
    <property type="entry name" value="WH_DNA-bd_sf"/>
</dbReference>
<keyword evidence="2" id="KW-0805">Transcription regulation</keyword>
<dbReference type="InterPro" id="IPR036388">
    <property type="entry name" value="WH-like_DNA-bd_sf"/>
</dbReference>
<dbReference type="Pfam" id="PF00126">
    <property type="entry name" value="HTH_1"/>
    <property type="match status" value="1"/>
</dbReference>
<reference evidence="6" key="1">
    <citation type="submission" date="2020-01" db="EMBL/GenBank/DDBJ databases">
        <title>Insect and environment-associated Actinomycetes.</title>
        <authorList>
            <person name="Currrie C."/>
            <person name="Chevrette M."/>
            <person name="Carlson C."/>
            <person name="Stubbendieck R."/>
            <person name="Wendt-Pienkowski E."/>
        </authorList>
    </citation>
    <scope>NUCLEOTIDE SEQUENCE</scope>
    <source>
        <strain evidence="6">SID14436</strain>
    </source>
</reference>
<dbReference type="AlphaFoldDB" id="A0A6G3R1V5"/>
<dbReference type="CDD" id="cd08414">
    <property type="entry name" value="PBP2_LTTR_aromatics_like"/>
    <property type="match status" value="1"/>
</dbReference>
<dbReference type="Pfam" id="PF03466">
    <property type="entry name" value="LysR_substrate"/>
    <property type="match status" value="1"/>
</dbReference>
<dbReference type="PANTHER" id="PTHR30346">
    <property type="entry name" value="TRANSCRIPTIONAL DUAL REGULATOR HCAR-RELATED"/>
    <property type="match status" value="1"/>
</dbReference>
<evidence type="ECO:0000313" key="6">
    <source>
        <dbReference type="EMBL" id="NEA89572.1"/>
    </source>
</evidence>
<dbReference type="GO" id="GO:0003677">
    <property type="term" value="F:DNA binding"/>
    <property type="evidence" value="ECO:0007669"/>
    <property type="project" value="UniProtKB-KW"/>
</dbReference>
<dbReference type="PANTHER" id="PTHR30346:SF0">
    <property type="entry name" value="HCA OPERON TRANSCRIPTIONAL ACTIVATOR HCAR"/>
    <property type="match status" value="1"/>
</dbReference>